<sequence length="159" mass="18285">MSWSDAQAFCRQKHTDLAIADDQTDLAELRKITSEFQEDTWIGLYMEPGTSSWIWSDLSNSGFNSGGIQFCVYTSPDGSWSGWECLEKKAFICYATEMKRQIVRLEVKSSQNLNDPEVKKEILMKIEQILKEKGLPEEAKLSWKLVSGEKVFQRMISEE</sequence>
<name>A0AAN9DN63_9TELE</name>
<dbReference type="PANTHER" id="PTHR45784:SF3">
    <property type="entry name" value="C-TYPE LECTIN DOMAIN FAMILY 4 MEMBER K-LIKE-RELATED"/>
    <property type="match status" value="1"/>
</dbReference>
<organism evidence="2 3">
    <name type="scientific">Phoxinus phoxinus</name>
    <name type="common">Eurasian minnow</name>
    <dbReference type="NCBI Taxonomy" id="58324"/>
    <lineage>
        <taxon>Eukaryota</taxon>
        <taxon>Metazoa</taxon>
        <taxon>Chordata</taxon>
        <taxon>Craniata</taxon>
        <taxon>Vertebrata</taxon>
        <taxon>Euteleostomi</taxon>
        <taxon>Actinopterygii</taxon>
        <taxon>Neopterygii</taxon>
        <taxon>Teleostei</taxon>
        <taxon>Ostariophysi</taxon>
        <taxon>Cypriniformes</taxon>
        <taxon>Leuciscidae</taxon>
        <taxon>Phoxininae</taxon>
        <taxon>Phoxinus</taxon>
    </lineage>
</organism>
<dbReference type="Pfam" id="PF00059">
    <property type="entry name" value="Lectin_C"/>
    <property type="match status" value="1"/>
</dbReference>
<dbReference type="PANTHER" id="PTHR45784">
    <property type="entry name" value="C-TYPE LECTIN DOMAIN FAMILY 20 MEMBER A-RELATED"/>
    <property type="match status" value="1"/>
</dbReference>
<proteinExistence type="predicted"/>
<dbReference type="Proteomes" id="UP001364617">
    <property type="component" value="Unassembled WGS sequence"/>
</dbReference>
<evidence type="ECO:0000313" key="3">
    <source>
        <dbReference type="Proteomes" id="UP001364617"/>
    </source>
</evidence>
<gene>
    <name evidence="2" type="ORF">R3I93_001263</name>
</gene>
<accession>A0AAN9DN63</accession>
<evidence type="ECO:0000259" key="1">
    <source>
        <dbReference type="PROSITE" id="PS50041"/>
    </source>
</evidence>
<dbReference type="InterPro" id="IPR001304">
    <property type="entry name" value="C-type_lectin-like"/>
</dbReference>
<protein>
    <recommendedName>
        <fullName evidence="1">C-type lectin domain-containing protein</fullName>
    </recommendedName>
</protein>
<dbReference type="InterPro" id="IPR016186">
    <property type="entry name" value="C-type_lectin-like/link_sf"/>
</dbReference>
<comment type="caution">
    <text evidence="2">The sequence shown here is derived from an EMBL/GenBank/DDBJ whole genome shotgun (WGS) entry which is preliminary data.</text>
</comment>
<dbReference type="Gene3D" id="3.10.100.10">
    <property type="entry name" value="Mannose-Binding Protein A, subunit A"/>
    <property type="match status" value="1"/>
</dbReference>
<dbReference type="EMBL" id="JAYKXH010000001">
    <property type="protein sequence ID" value="KAK7177219.1"/>
    <property type="molecule type" value="Genomic_DNA"/>
</dbReference>
<keyword evidence="3" id="KW-1185">Reference proteome</keyword>
<reference evidence="2 3" key="1">
    <citation type="submission" date="2024-02" db="EMBL/GenBank/DDBJ databases">
        <title>Chromosome-level genome assembly of the Eurasian Minnow (Phoxinus phoxinus).</title>
        <authorList>
            <person name="Oriowo T.O."/>
            <person name="Martin S."/>
            <person name="Stange M."/>
            <person name="Chrysostomakis Y."/>
            <person name="Brown T."/>
            <person name="Winkler S."/>
            <person name="Kukowka S."/>
            <person name="Myers E.W."/>
            <person name="Bohne A."/>
        </authorList>
    </citation>
    <scope>NUCLEOTIDE SEQUENCE [LARGE SCALE GENOMIC DNA]</scope>
    <source>
        <strain evidence="2">ZFMK-TIS-60720</strain>
        <tissue evidence="2">Whole Organism</tissue>
    </source>
</reference>
<dbReference type="PROSITE" id="PS50041">
    <property type="entry name" value="C_TYPE_LECTIN_2"/>
    <property type="match status" value="1"/>
</dbReference>
<dbReference type="AlphaFoldDB" id="A0AAN9DN63"/>
<dbReference type="SUPFAM" id="SSF56436">
    <property type="entry name" value="C-type lectin-like"/>
    <property type="match status" value="1"/>
</dbReference>
<dbReference type="InterPro" id="IPR016187">
    <property type="entry name" value="CTDL_fold"/>
</dbReference>
<feature type="domain" description="C-type lectin" evidence="1">
    <location>
        <begin position="1"/>
        <end position="94"/>
    </location>
</feature>
<evidence type="ECO:0000313" key="2">
    <source>
        <dbReference type="EMBL" id="KAK7177219.1"/>
    </source>
</evidence>